<accession>A0A4P9USZ7</accession>
<dbReference type="AlphaFoldDB" id="A0A4P9USZ7"/>
<protein>
    <submittedName>
        <fullName evidence="1">CRISPR-associated DxTHG motif protein</fullName>
    </submittedName>
</protein>
<evidence type="ECO:0000313" key="2">
    <source>
        <dbReference type="Proteomes" id="UP000305881"/>
    </source>
</evidence>
<dbReference type="KEGG" id="mbur:EQU24_02765"/>
<keyword evidence="2" id="KW-1185">Reference proteome</keyword>
<reference evidence="2" key="1">
    <citation type="journal article" date="2019" name="J. Bacteriol.">
        <title>A Mutagenic Screen Identifies a TonB-Dependent Receptor Required for the Lanthanide Metal Switch in the Type I Methanotroph 'Methylotuvimicrobium buryatense' 5GB1C.</title>
        <authorList>
            <person name="Groom J.D."/>
            <person name="Ford S.M."/>
            <person name="Pesesky M.W."/>
            <person name="Lidstrom M.E."/>
        </authorList>
    </citation>
    <scope>NUCLEOTIDE SEQUENCE [LARGE SCALE GENOMIC DNA]</scope>
    <source>
        <strain evidence="2">5GB1C</strain>
    </source>
</reference>
<organism evidence="1 2">
    <name type="scientific">Methylotuvimicrobium buryatense</name>
    <name type="common">Methylomicrobium buryatense</name>
    <dbReference type="NCBI Taxonomy" id="95641"/>
    <lineage>
        <taxon>Bacteria</taxon>
        <taxon>Pseudomonadati</taxon>
        <taxon>Pseudomonadota</taxon>
        <taxon>Gammaproteobacteria</taxon>
        <taxon>Methylococcales</taxon>
        <taxon>Methylococcaceae</taxon>
        <taxon>Methylotuvimicrobium</taxon>
    </lineage>
</organism>
<sequence length="29" mass="3323">MFRIIGDPKLLIDITHGIRSINLPQSFNL</sequence>
<dbReference type="Proteomes" id="UP000305881">
    <property type="component" value="Chromosome"/>
</dbReference>
<gene>
    <name evidence="1" type="ORF">EQU24_02765</name>
</gene>
<evidence type="ECO:0000313" key="1">
    <source>
        <dbReference type="EMBL" id="QCW84682.1"/>
    </source>
</evidence>
<dbReference type="EMBL" id="CP035467">
    <property type="protein sequence ID" value="QCW84682.1"/>
    <property type="molecule type" value="Genomic_DNA"/>
</dbReference>
<proteinExistence type="predicted"/>
<name>A0A4P9USZ7_METBY</name>